<sequence>RSALLGRALRVGSESELPAARALIDRLDLGRGISEPAPAVRASRRLLAGQFSAGASVAQLGVVLLRQLEERLGGLGELSRLWPCGAWQDVAEASELLPVARPTRSAGLEEAPAAARTCRGQPPPANREVGIDAWVELSTMVCNYGFRGGPRLLARLLKSPAEPTATQSQALERFRLLVAIWADEGDPTNLVTYAVAEQQASELYWGEHLTRALPLTRDGAPPPGCPLRTRLPGVLMNTKEEYYMIIESVCRLGVMEAEVVNLAPTNALQRNCGGAAQTMGYPGLWPLYVLHPDEVQVRYSEDKGGYFHLYTAPRARRGAFFIDEAVLGTALGQPGCSRARPRMRTCPMGWISAAAFIQGARENLVTGGPPHGAGLPREQRIRTGHPVQRAPEKAAEGRLTRETLGAQFCGADRLDGTSPPRWSFCVGRCLDRVAGERVINDDLLSDVGRISFAALFHRGFFSLLSRPPRDLAVGGLPGPLGPDVADELLVATLATPLLQADPAGQVSGEAVATDASETGGGTRVSAGLSPKGAARPLLVNGFDGIGGARATLDLLAATPCGAIAVEPSRAARAVAKATWPETFFHFDSAAVAAEEVAKWAGACPRARRVFHISGPPCQDCAPPKHSLRMSGPLQQRAEWNARGLFAGVATLAFQGGQEVTQRVGEQPIFVE</sequence>
<reference evidence="1" key="1">
    <citation type="submission" date="2023-10" db="EMBL/GenBank/DDBJ databases">
        <authorList>
            <person name="Chen Y."/>
            <person name="Shah S."/>
            <person name="Dougan E. K."/>
            <person name="Thang M."/>
            <person name="Chan C."/>
        </authorList>
    </citation>
    <scope>NUCLEOTIDE SEQUENCE [LARGE SCALE GENOMIC DNA]</scope>
</reference>
<evidence type="ECO:0000313" key="2">
    <source>
        <dbReference type="Proteomes" id="UP001189429"/>
    </source>
</evidence>
<keyword evidence="2" id="KW-1185">Reference proteome</keyword>
<dbReference type="Proteomes" id="UP001189429">
    <property type="component" value="Unassembled WGS sequence"/>
</dbReference>
<proteinExistence type="predicted"/>
<feature type="non-terminal residue" evidence="1">
    <location>
        <position position="671"/>
    </location>
</feature>
<protein>
    <submittedName>
        <fullName evidence="1">Uncharacterized protein</fullName>
    </submittedName>
</protein>
<feature type="non-terminal residue" evidence="1">
    <location>
        <position position="1"/>
    </location>
</feature>
<evidence type="ECO:0000313" key="1">
    <source>
        <dbReference type="EMBL" id="CAK0858859.1"/>
    </source>
</evidence>
<accession>A0ABN9UGU1</accession>
<organism evidence="1 2">
    <name type="scientific">Prorocentrum cordatum</name>
    <dbReference type="NCBI Taxonomy" id="2364126"/>
    <lineage>
        <taxon>Eukaryota</taxon>
        <taxon>Sar</taxon>
        <taxon>Alveolata</taxon>
        <taxon>Dinophyceae</taxon>
        <taxon>Prorocentrales</taxon>
        <taxon>Prorocentraceae</taxon>
        <taxon>Prorocentrum</taxon>
    </lineage>
</organism>
<dbReference type="EMBL" id="CAUYUJ010015846">
    <property type="protein sequence ID" value="CAK0858859.1"/>
    <property type="molecule type" value="Genomic_DNA"/>
</dbReference>
<name>A0ABN9UGU1_9DINO</name>
<gene>
    <name evidence="1" type="ORF">PCOR1329_LOCUS48426</name>
</gene>
<comment type="caution">
    <text evidence="1">The sequence shown here is derived from an EMBL/GenBank/DDBJ whole genome shotgun (WGS) entry which is preliminary data.</text>
</comment>